<dbReference type="Proteomes" id="UP000295443">
    <property type="component" value="Unassembled WGS sequence"/>
</dbReference>
<comment type="caution">
    <text evidence="1">The sequence shown here is derived from an EMBL/GenBank/DDBJ whole genome shotgun (WGS) entry which is preliminary data.</text>
</comment>
<sequence length="95" mass="10081">MDPKVWQMGMNAMNPNLYMGWMNAGMDPKSYGPTWSGWMANPMAGVPTAGAPVAMTPWTVPAAPAGTFNFFDPNAWMGMMAAPMGAMQPAPAPAK</sequence>
<organism evidence="1 2">
    <name type="scientific">Parasulfuritortus cantonensis</name>
    <dbReference type="NCBI Taxonomy" id="2528202"/>
    <lineage>
        <taxon>Bacteria</taxon>
        <taxon>Pseudomonadati</taxon>
        <taxon>Pseudomonadota</taxon>
        <taxon>Betaproteobacteria</taxon>
        <taxon>Nitrosomonadales</taxon>
        <taxon>Thiobacillaceae</taxon>
        <taxon>Parasulfuritortus</taxon>
    </lineage>
</organism>
<reference evidence="1 2" key="1">
    <citation type="submission" date="2019-03" db="EMBL/GenBank/DDBJ databases">
        <title>Genome sequence of Thiobacillaceae bacterium LSR1, a sulfur-oxidizing bacterium isolated from freshwater sediment.</title>
        <authorList>
            <person name="Li S."/>
        </authorList>
    </citation>
    <scope>NUCLEOTIDE SEQUENCE [LARGE SCALE GENOMIC DNA]</scope>
    <source>
        <strain evidence="1 2">LSR1</strain>
    </source>
</reference>
<evidence type="ECO:0000313" key="2">
    <source>
        <dbReference type="Proteomes" id="UP000295443"/>
    </source>
</evidence>
<evidence type="ECO:0000313" key="1">
    <source>
        <dbReference type="EMBL" id="TCJ18541.1"/>
    </source>
</evidence>
<dbReference type="AlphaFoldDB" id="A0A4R1BM52"/>
<dbReference type="EMBL" id="SJZB01000010">
    <property type="protein sequence ID" value="TCJ18541.1"/>
    <property type="molecule type" value="Genomic_DNA"/>
</dbReference>
<protein>
    <submittedName>
        <fullName evidence="1">Uncharacterized protein</fullName>
    </submittedName>
</protein>
<name>A0A4R1BM52_9PROT</name>
<dbReference type="RefSeq" id="WP_131444665.1">
    <property type="nucleotide sequence ID" value="NZ_SJZB01000010.1"/>
</dbReference>
<keyword evidence="2" id="KW-1185">Reference proteome</keyword>
<gene>
    <name evidence="1" type="ORF">EZJ19_02170</name>
</gene>
<accession>A0A4R1BM52</accession>
<proteinExistence type="predicted"/>